<dbReference type="InterPro" id="IPR001119">
    <property type="entry name" value="SLH_dom"/>
</dbReference>
<organism evidence="3 4">
    <name type="scientific">Paenibacillus sedimenti</name>
    <dbReference type="NCBI Taxonomy" id="2770274"/>
    <lineage>
        <taxon>Bacteria</taxon>
        <taxon>Bacillati</taxon>
        <taxon>Bacillota</taxon>
        <taxon>Bacilli</taxon>
        <taxon>Bacillales</taxon>
        <taxon>Paenibacillaceae</taxon>
        <taxon>Paenibacillus</taxon>
    </lineage>
</organism>
<dbReference type="SUPFAM" id="SSF52821">
    <property type="entry name" value="Rhodanese/Cell cycle control phosphatase"/>
    <property type="match status" value="1"/>
</dbReference>
<dbReference type="EMBL" id="JACVVD010000026">
    <property type="protein sequence ID" value="MBD0384778.1"/>
    <property type="molecule type" value="Genomic_DNA"/>
</dbReference>
<dbReference type="CDD" id="cd00158">
    <property type="entry name" value="RHOD"/>
    <property type="match status" value="1"/>
</dbReference>
<dbReference type="PANTHER" id="PTHR43031:SF6">
    <property type="entry name" value="THIOSULFATE SULFURTRANSFERASE GLPE"/>
    <property type="match status" value="1"/>
</dbReference>
<name>A0A926QN99_9BACL</name>
<comment type="caution">
    <text evidence="3">The sequence shown here is derived from an EMBL/GenBank/DDBJ whole genome shotgun (WGS) entry which is preliminary data.</text>
</comment>
<dbReference type="PROSITE" id="PS51272">
    <property type="entry name" value="SLH"/>
    <property type="match status" value="1"/>
</dbReference>
<dbReference type="RefSeq" id="WP_188178534.1">
    <property type="nucleotide sequence ID" value="NZ_JACVVD010000026.1"/>
</dbReference>
<evidence type="ECO:0000313" key="4">
    <source>
        <dbReference type="Proteomes" id="UP000650466"/>
    </source>
</evidence>
<protein>
    <submittedName>
        <fullName evidence="3">Rhodanese-like domain-containing protein</fullName>
    </submittedName>
</protein>
<dbReference type="SMART" id="SM00450">
    <property type="entry name" value="RHOD"/>
    <property type="match status" value="1"/>
</dbReference>
<dbReference type="InterPro" id="IPR050229">
    <property type="entry name" value="GlpE_sulfurtransferase"/>
</dbReference>
<keyword evidence="4" id="KW-1185">Reference proteome</keyword>
<proteinExistence type="predicted"/>
<dbReference type="InterPro" id="IPR001763">
    <property type="entry name" value="Rhodanese-like_dom"/>
</dbReference>
<evidence type="ECO:0000259" key="2">
    <source>
        <dbReference type="PROSITE" id="PS51272"/>
    </source>
</evidence>
<gene>
    <name evidence="3" type="ORF">ICC18_32645</name>
</gene>
<dbReference type="PANTHER" id="PTHR43031">
    <property type="entry name" value="FAD-DEPENDENT OXIDOREDUCTASE"/>
    <property type="match status" value="1"/>
</dbReference>
<dbReference type="PROSITE" id="PS50206">
    <property type="entry name" value="RHODANESE_3"/>
    <property type="match status" value="1"/>
</dbReference>
<reference evidence="3" key="1">
    <citation type="submission" date="2020-09" db="EMBL/GenBank/DDBJ databases">
        <title>Draft Genome Sequence of Paenibacillus sp. WST5.</title>
        <authorList>
            <person name="Bao Z."/>
        </authorList>
    </citation>
    <scope>NUCLEOTIDE SEQUENCE</scope>
    <source>
        <strain evidence="3">WST5</strain>
    </source>
</reference>
<dbReference type="Gene3D" id="3.40.250.10">
    <property type="entry name" value="Rhodanese-like domain"/>
    <property type="match status" value="1"/>
</dbReference>
<accession>A0A926QN99</accession>
<dbReference type="Proteomes" id="UP000650466">
    <property type="component" value="Unassembled WGS sequence"/>
</dbReference>
<dbReference type="InterPro" id="IPR036873">
    <property type="entry name" value="Rhodanese-like_dom_sf"/>
</dbReference>
<dbReference type="AlphaFoldDB" id="A0A926QN99"/>
<feature type="domain" description="Rhodanese" evidence="1">
    <location>
        <begin position="179"/>
        <end position="265"/>
    </location>
</feature>
<dbReference type="Pfam" id="PF00581">
    <property type="entry name" value="Rhodanese"/>
    <property type="match status" value="1"/>
</dbReference>
<feature type="domain" description="SLH" evidence="2">
    <location>
        <begin position="96"/>
        <end position="159"/>
    </location>
</feature>
<sequence>METAIDFDAEAKLHPEDNVTTEQFVTMVIRSSKGNIEPTRGCWSSGYMDYALYKGIIEDYDITNISKPIERRSAARIVHEALLTEFGERDEYEWSAAENLRDLYSCHTCVMHIAQMYVKGIMLGRDHNMFDAAGSLTRAEAEAVVVRMLDREQRIPQTGGREFQSKNLSPDEAWELMLNDNTAMLVDVRTNEDYKTGHIQESICIPLHDISNNPFSVCNRKDTPIILYCHKGYKSSVAAQVLIDAGYSRIYTIPGIEQYPYTTCRVFKQE</sequence>
<evidence type="ECO:0000313" key="3">
    <source>
        <dbReference type="EMBL" id="MBD0384778.1"/>
    </source>
</evidence>
<evidence type="ECO:0000259" key="1">
    <source>
        <dbReference type="PROSITE" id="PS50206"/>
    </source>
</evidence>